<evidence type="ECO:0000313" key="3">
    <source>
        <dbReference type="EMBL" id="ADM99929.1"/>
    </source>
</evidence>
<sequence length="501" mass="57004">MSFAIPSFFISSGSLNGCFFAGHLSPEQGRISRMRSINRLPMPPTRGLLGHVHYLKRHDVHLQLLQWKERYGPFYRLRLGLTSAMVIADSEWIRTIMKARPDEFRRRSIIESVFQEAGLNGVFSSEGARWGHQRKLTEPMFQPAHLKYFYPSLRTITARLSARFARLAETGEVVSLVEEFKRYTVDITSLLAFGEDINTLEQGENPLSQSLRRMFPVINERCGSPIPLWRYIKRARDKQFDASLSLIDDHLNAFIDHQRERIRQNPQLLDAPENMLQIMLAEQQKDGTLTDADILANAFTLLLAGEDTTANTLTWMSFLLCSAPSMEENVVDECRQASGGEGGFLPWPLPRMPLLTAVMYESMRLKPVAPLLYLEPVKDTVIADFLIRKGTPLLLTLHANGFEETLFHHPHDFMPDRWLERGQASFSDLQPFGGGPRMCPGRSLALMEIKLGFHALCSGFRVEAQQPASDVMESFAFTVTPTGFYVRLHKRHQSDIARHEA</sequence>
<dbReference type="InterPro" id="IPR002401">
    <property type="entry name" value="Cyt_P450_E_grp-I"/>
</dbReference>
<proteinExistence type="inferred from homology"/>
<dbReference type="EC" id="1.14.-.-" evidence="3"/>
<dbReference type="Gene3D" id="1.10.630.10">
    <property type="entry name" value="Cytochrome P450"/>
    <property type="match status" value="1"/>
</dbReference>
<gene>
    <name evidence="3" type="ordered locus">Dda3937_03443</name>
</gene>
<dbReference type="KEGG" id="ddd:Dda3937_03443"/>
<dbReference type="PRINTS" id="PR00385">
    <property type="entry name" value="P450"/>
</dbReference>
<name>E0SEJ5_DICD3</name>
<dbReference type="SUPFAM" id="SSF48264">
    <property type="entry name" value="Cytochrome P450"/>
    <property type="match status" value="1"/>
</dbReference>
<comment type="cofactor">
    <cofactor evidence="1">
        <name>heme</name>
        <dbReference type="ChEBI" id="CHEBI:30413"/>
    </cofactor>
</comment>
<feature type="binding site" description="axial binding residue" evidence="1">
    <location>
        <position position="439"/>
    </location>
    <ligand>
        <name>heme</name>
        <dbReference type="ChEBI" id="CHEBI:30413"/>
    </ligand>
    <ligandPart>
        <name>Fe</name>
        <dbReference type="ChEBI" id="CHEBI:18248"/>
    </ligandPart>
</feature>
<evidence type="ECO:0000256" key="2">
    <source>
        <dbReference type="RuleBase" id="RU000461"/>
    </source>
</evidence>
<keyword evidence="1 2" id="KW-0408">Iron</keyword>
<organism evidence="3 4">
    <name type="scientific">Dickeya dadantii (strain 3937)</name>
    <name type="common">Erwinia chrysanthemi (strain 3937)</name>
    <dbReference type="NCBI Taxonomy" id="198628"/>
    <lineage>
        <taxon>Bacteria</taxon>
        <taxon>Pseudomonadati</taxon>
        <taxon>Pseudomonadota</taxon>
        <taxon>Gammaproteobacteria</taxon>
        <taxon>Enterobacterales</taxon>
        <taxon>Pectobacteriaceae</taxon>
        <taxon>Dickeya</taxon>
    </lineage>
</organism>
<evidence type="ECO:0000313" key="4">
    <source>
        <dbReference type="Proteomes" id="UP000006859"/>
    </source>
</evidence>
<dbReference type="InterPro" id="IPR017972">
    <property type="entry name" value="Cyt_P450_CS"/>
</dbReference>
<dbReference type="PANTHER" id="PTHR24301:SF2">
    <property type="entry name" value="THROMBOXANE-A SYNTHASE"/>
    <property type="match status" value="1"/>
</dbReference>
<accession>E0SEJ5</accession>
<evidence type="ECO:0000256" key="1">
    <source>
        <dbReference type="PIRSR" id="PIRSR602401-1"/>
    </source>
</evidence>
<dbReference type="InterPro" id="IPR036396">
    <property type="entry name" value="Cyt_P450_sf"/>
</dbReference>
<keyword evidence="1 2" id="KW-0479">Metal-binding</keyword>
<dbReference type="GO" id="GO:0004497">
    <property type="term" value="F:monooxygenase activity"/>
    <property type="evidence" value="ECO:0007669"/>
    <property type="project" value="UniProtKB-KW"/>
</dbReference>
<dbReference type="Pfam" id="PF00067">
    <property type="entry name" value="p450"/>
    <property type="match status" value="1"/>
</dbReference>
<keyword evidence="1 2" id="KW-0349">Heme</keyword>
<dbReference type="EMBL" id="CP002038">
    <property type="protein sequence ID" value="ADM99929.1"/>
    <property type="molecule type" value="Genomic_DNA"/>
</dbReference>
<dbReference type="PRINTS" id="PR00463">
    <property type="entry name" value="EP450I"/>
</dbReference>
<dbReference type="Proteomes" id="UP000006859">
    <property type="component" value="Chromosome"/>
</dbReference>
<reference evidence="3 4" key="1">
    <citation type="journal article" date="2011" name="J. Bacteriol.">
        <title>Genome sequence of the plant-pathogenic bacterium Dickeya dadantii 3937.</title>
        <authorList>
            <person name="Glasner J.D."/>
            <person name="Yang C.H."/>
            <person name="Reverchon S."/>
            <person name="Hugouvieux-Cotte-Pattat N."/>
            <person name="Condemine G."/>
            <person name="Bohin J.P."/>
            <person name="Van Gijsegem F."/>
            <person name="Yang S."/>
            <person name="Franza T."/>
            <person name="Expert D."/>
            <person name="Plunkett G. III"/>
            <person name="San Francisco M.J."/>
            <person name="Charkowski A.O."/>
            <person name="Py B."/>
            <person name="Bell K."/>
            <person name="Rauscher L."/>
            <person name="Rodriguez-Palenzuela P."/>
            <person name="Toussaint A."/>
            <person name="Holeva M.C."/>
            <person name="He S.Y."/>
            <person name="Douet V."/>
            <person name="Boccara M."/>
            <person name="Blanco C."/>
            <person name="Toth I."/>
            <person name="Anderson B.D."/>
            <person name="Biehl B.S."/>
            <person name="Mau B."/>
            <person name="Flynn S.M."/>
            <person name="Barras F."/>
            <person name="Lindeberg M."/>
            <person name="Birch P.R."/>
            <person name="Tsuyumu S."/>
            <person name="Shi X."/>
            <person name="Hibbing M."/>
            <person name="Yap M.N."/>
            <person name="Carpentier M."/>
            <person name="Dassa E."/>
            <person name="Umehara M."/>
            <person name="Kim J.F."/>
            <person name="Rusch M."/>
            <person name="Soni P."/>
            <person name="Mayhew G.F."/>
            <person name="Fouts D.E."/>
            <person name="Gill S.R."/>
            <person name="Blattner F.R."/>
            <person name="Keen N.T."/>
            <person name="Perna N.T."/>
        </authorList>
    </citation>
    <scope>NUCLEOTIDE SEQUENCE [LARGE SCALE GENOMIC DNA]</scope>
    <source>
        <strain evidence="3 4">3937</strain>
    </source>
</reference>
<dbReference type="AlphaFoldDB" id="E0SEJ5"/>
<keyword evidence="4" id="KW-1185">Reference proteome</keyword>
<dbReference type="GO" id="GO:0005506">
    <property type="term" value="F:iron ion binding"/>
    <property type="evidence" value="ECO:0007669"/>
    <property type="project" value="InterPro"/>
</dbReference>
<dbReference type="eggNOG" id="COG2124">
    <property type="taxonomic scope" value="Bacteria"/>
</dbReference>
<dbReference type="PANTHER" id="PTHR24301">
    <property type="entry name" value="THROMBOXANE-A SYNTHASE"/>
    <property type="match status" value="1"/>
</dbReference>
<dbReference type="InterPro" id="IPR001128">
    <property type="entry name" value="Cyt_P450"/>
</dbReference>
<dbReference type="STRING" id="198628.Dda3937_03443"/>
<dbReference type="GO" id="GO:0020037">
    <property type="term" value="F:heme binding"/>
    <property type="evidence" value="ECO:0007669"/>
    <property type="project" value="InterPro"/>
</dbReference>
<comment type="similarity">
    <text evidence="2">Belongs to the cytochrome P450 family.</text>
</comment>
<dbReference type="GO" id="GO:0016705">
    <property type="term" value="F:oxidoreductase activity, acting on paired donors, with incorporation or reduction of molecular oxygen"/>
    <property type="evidence" value="ECO:0007669"/>
    <property type="project" value="InterPro"/>
</dbReference>
<dbReference type="CDD" id="cd11083">
    <property type="entry name" value="CYP_unk"/>
    <property type="match status" value="1"/>
</dbReference>
<keyword evidence="2 3" id="KW-0560">Oxidoreductase</keyword>
<dbReference type="HOGENOM" id="CLU_001570_5_1_6"/>
<dbReference type="PROSITE" id="PS00086">
    <property type="entry name" value="CYTOCHROME_P450"/>
    <property type="match status" value="1"/>
</dbReference>
<keyword evidence="2" id="KW-0503">Monooxygenase</keyword>
<protein>
    <submittedName>
        <fullName evidence="3">Cytochrome P450</fullName>
        <ecNumber evidence="3">1.14.-.-</ecNumber>
    </submittedName>
</protein>